<dbReference type="OrthoDB" id="9984055at2"/>
<dbReference type="Proteomes" id="UP000008466">
    <property type="component" value="Chromosome"/>
</dbReference>
<gene>
    <name evidence="1" type="ordered locus">SpiBuddy_1623</name>
</gene>
<dbReference type="PROSITE" id="PS51257">
    <property type="entry name" value="PROKAR_LIPOPROTEIN"/>
    <property type="match status" value="1"/>
</dbReference>
<evidence type="ECO:0000313" key="1">
    <source>
        <dbReference type="EMBL" id="ADY13448.1"/>
    </source>
</evidence>
<protein>
    <recommendedName>
        <fullName evidence="3">Lipoprotein</fullName>
    </recommendedName>
</protein>
<reference evidence="2" key="1">
    <citation type="submission" date="2011-02" db="EMBL/GenBank/DDBJ databases">
        <title>Complete sequence of Spirochaeta sp. Buddy.</title>
        <authorList>
            <person name="Lucas S."/>
            <person name="Copeland A."/>
            <person name="Lapidus A."/>
            <person name="Cheng J.-F."/>
            <person name="Goodwin L."/>
            <person name="Pitluck S."/>
            <person name="Zeytun A."/>
            <person name="Detter J.C."/>
            <person name="Han C."/>
            <person name="Tapia R."/>
            <person name="Land M."/>
            <person name="Hauser L."/>
            <person name="Kyrpides N."/>
            <person name="Ivanova N."/>
            <person name="Mikhailova N."/>
            <person name="Pagani I."/>
            <person name="Ritalahti K.M."/>
            <person name="Loeffler F.E."/>
            <person name="Woyke T."/>
        </authorList>
    </citation>
    <scope>NUCLEOTIDE SEQUENCE [LARGE SCALE GENOMIC DNA]</scope>
    <source>
        <strain evidence="2">ATCC BAA-1886 / DSM 22777 / Buddy</strain>
    </source>
</reference>
<dbReference type="HOGENOM" id="CLU_2156724_0_0_12"/>
<keyword evidence="2" id="KW-1185">Reference proteome</keyword>
<sequence>MRSISHIRQHSVAVFIVCSLLLSGCGVYSKVPSVTPQAQEWEGPLLDRADMEHVHIVVKPREKTIVLNLDELDADLSLLSTYIDTKENQHTLPVSDRGEYVLVIQKQQEID</sequence>
<evidence type="ECO:0008006" key="3">
    <source>
        <dbReference type="Google" id="ProtNLM"/>
    </source>
</evidence>
<name>F0RW91_SPHGB</name>
<dbReference type="KEGG" id="sbu:SpiBuddy_1623"/>
<proteinExistence type="predicted"/>
<dbReference type="RefSeq" id="WP_013607298.1">
    <property type="nucleotide sequence ID" value="NC_015152.1"/>
</dbReference>
<evidence type="ECO:0000313" key="2">
    <source>
        <dbReference type="Proteomes" id="UP000008466"/>
    </source>
</evidence>
<dbReference type="EMBL" id="CP002541">
    <property type="protein sequence ID" value="ADY13448.1"/>
    <property type="molecule type" value="Genomic_DNA"/>
</dbReference>
<dbReference type="AlphaFoldDB" id="F0RW91"/>
<organism evidence="1 2">
    <name type="scientific">Sphaerochaeta globosa (strain ATCC BAA-1886 / DSM 22777 / Buddy)</name>
    <name type="common">Spirochaeta sp. (strain Buddy)</name>
    <dbReference type="NCBI Taxonomy" id="158189"/>
    <lineage>
        <taxon>Bacteria</taxon>
        <taxon>Pseudomonadati</taxon>
        <taxon>Spirochaetota</taxon>
        <taxon>Spirochaetia</taxon>
        <taxon>Spirochaetales</taxon>
        <taxon>Sphaerochaetaceae</taxon>
        <taxon>Sphaerochaeta</taxon>
    </lineage>
</organism>
<accession>F0RW91</accession>